<organism evidence="4 5">
    <name type="scientific">Wenzhouxiangella marina</name>
    <dbReference type="NCBI Taxonomy" id="1579979"/>
    <lineage>
        <taxon>Bacteria</taxon>
        <taxon>Pseudomonadati</taxon>
        <taxon>Pseudomonadota</taxon>
        <taxon>Gammaproteobacteria</taxon>
        <taxon>Chromatiales</taxon>
        <taxon>Wenzhouxiangellaceae</taxon>
        <taxon>Wenzhouxiangella</taxon>
    </lineage>
</organism>
<dbReference type="PATRIC" id="fig|1579979.3.peg.1184"/>
<feature type="chain" id="PRO_5005454320" description="DUF11 domain-containing protein" evidence="2">
    <location>
        <begin position="22"/>
        <end position="825"/>
    </location>
</feature>
<dbReference type="InterPro" id="IPR013431">
    <property type="entry name" value="Delta_60_rpt"/>
</dbReference>
<dbReference type="InterPro" id="IPR047589">
    <property type="entry name" value="DUF11_rpt"/>
</dbReference>
<dbReference type="Pfam" id="PF01345">
    <property type="entry name" value="DUF11"/>
    <property type="match status" value="3"/>
</dbReference>
<keyword evidence="1" id="KW-0812">Transmembrane</keyword>
<evidence type="ECO:0000313" key="4">
    <source>
        <dbReference type="EMBL" id="AKS41530.1"/>
    </source>
</evidence>
<dbReference type="SUPFAM" id="SSF63829">
    <property type="entry name" value="Calcium-dependent phosphotriesterase"/>
    <property type="match status" value="1"/>
</dbReference>
<evidence type="ECO:0000256" key="1">
    <source>
        <dbReference type="SAM" id="Phobius"/>
    </source>
</evidence>
<reference evidence="4 5" key="1">
    <citation type="submission" date="2015-07" db="EMBL/GenBank/DDBJ databases">
        <authorList>
            <person name="Noorani M."/>
        </authorList>
    </citation>
    <scope>NUCLEOTIDE SEQUENCE [LARGE SCALE GENOMIC DNA]</scope>
    <source>
        <strain evidence="4 5">KCTC 42284</strain>
    </source>
</reference>
<dbReference type="NCBIfam" id="TIGR02608">
    <property type="entry name" value="delta_60_rpt"/>
    <property type="match status" value="5"/>
</dbReference>
<dbReference type="EMBL" id="CP012154">
    <property type="protein sequence ID" value="AKS41530.1"/>
    <property type="molecule type" value="Genomic_DNA"/>
</dbReference>
<dbReference type="NCBIfam" id="TIGR01451">
    <property type="entry name" value="B_ant_repeat"/>
    <property type="match status" value="3"/>
</dbReference>
<dbReference type="Gene3D" id="2.80.10.50">
    <property type="match status" value="2"/>
</dbReference>
<keyword evidence="2" id="KW-0732">Signal</keyword>
<evidence type="ECO:0000313" key="5">
    <source>
        <dbReference type="Proteomes" id="UP000066624"/>
    </source>
</evidence>
<protein>
    <recommendedName>
        <fullName evidence="3">DUF11 domain-containing protein</fullName>
    </recommendedName>
</protein>
<dbReference type="Pfam" id="PF17164">
    <property type="entry name" value="DUF5122"/>
    <property type="match status" value="3"/>
</dbReference>
<dbReference type="InterPro" id="IPR051172">
    <property type="entry name" value="Chlamydia_OmcB"/>
</dbReference>
<evidence type="ECO:0000259" key="3">
    <source>
        <dbReference type="Pfam" id="PF01345"/>
    </source>
</evidence>
<dbReference type="InterPro" id="IPR001434">
    <property type="entry name" value="OmcB-like_DUF11"/>
</dbReference>
<feature type="domain" description="DUF11" evidence="3">
    <location>
        <begin position="412"/>
        <end position="534"/>
    </location>
</feature>
<keyword evidence="5" id="KW-1185">Reference proteome</keyword>
<keyword evidence="1" id="KW-1133">Transmembrane helix</keyword>
<dbReference type="OrthoDB" id="5959557at2"/>
<feature type="signal peptide" evidence="2">
    <location>
        <begin position="1"/>
        <end position="21"/>
    </location>
</feature>
<dbReference type="PANTHER" id="PTHR34819">
    <property type="entry name" value="LARGE CYSTEINE-RICH PERIPLASMIC PROTEIN OMCB"/>
    <property type="match status" value="1"/>
</dbReference>
<proteinExistence type="predicted"/>
<feature type="domain" description="DUF11" evidence="3">
    <location>
        <begin position="542"/>
        <end position="663"/>
    </location>
</feature>
<dbReference type="Gene3D" id="2.60.40.1170">
    <property type="entry name" value="Mu homology domain, subdomain B"/>
    <property type="match status" value="1"/>
</dbReference>
<dbReference type="Proteomes" id="UP000066624">
    <property type="component" value="Chromosome"/>
</dbReference>
<dbReference type="KEGG" id="wma:WM2015_1156"/>
<dbReference type="PANTHER" id="PTHR34819:SF3">
    <property type="entry name" value="CELL SURFACE PROTEIN"/>
    <property type="match status" value="1"/>
</dbReference>
<dbReference type="STRING" id="1579979.WM2015_1156"/>
<keyword evidence="1" id="KW-0472">Membrane</keyword>
<evidence type="ECO:0000256" key="2">
    <source>
        <dbReference type="SAM" id="SignalP"/>
    </source>
</evidence>
<accession>A0A0K0XV36</accession>
<feature type="domain" description="DUF11" evidence="3">
    <location>
        <begin position="673"/>
        <end position="786"/>
    </location>
</feature>
<sequence>MSCFKRVFVSILFACASAATAAPGDLDPDFGTGGVAVVGAGNGTFASLTIDGAGDVVAAGFTGGFHNGNFFVARFSDTGVLGDTASTSFVANPGNGHNAQAVVVDNSGRFVVVGSVNGRAGDAEMGVARYDSGALALDPAFDTDGLLELDLAADDRANDVAVDGSNRIVLAGTSANTATVVRLTDAGALDPAFDADGVLTVPGVVANAVAVDGSGRILVASNSSADGNSNILVSRYDSAGVPDAGFGAAGTATIDLGGKEHAFDLTVDGSGRIIVVGSGGEGSTADFLVARLTDAGALDNSFAGTGVASIDITGGADVAYGVDLASDGSILVGGSAGGNTGVAKLLDNGTLDAGFGTGGIVDLDSISGSLDAGFDLVVDALDRVLVAGHVHNGFLGHDMMVVRLQGGGNSVDLSITKDDGVADVTAGTSTIYTIVAANAGPSDAIAATVTDTFPVACDSVSWSCVAAGGATCTAGPVAGDINDVINLPAGGSATYTATCAVSAAASGSLVNTASITAPGDVVDIDPLNDSATDTNSISVDADLAISKTNGTAASVPGSDTVYTIVASNSAGPSDIVGATVTDNFPAACTSVSWSCVAAGGATCTAGPGVGNIADVIDLPVGSSATYTATCSIDAAAVGTLDNTATVSAPMGATDPVAVNNSATDSDTLGASADLSMSKQAVSVPDPLQVGSTIQYELIVSNAGPSTATDVVVTDAIPANLTYASDNCGASVVGTDLVWNVGSLASGNSASCLVDFVVADAGPIVNTATVSSSSSDPNGANDTGSSQLAGVALGPMLPVPTLGWQALALLMMLMAALGTLFVRRHA</sequence>
<gene>
    <name evidence="4" type="ORF">WM2015_1156</name>
</gene>
<dbReference type="AlphaFoldDB" id="A0A0K0XV36"/>
<feature type="transmembrane region" description="Helical" evidence="1">
    <location>
        <begin position="801"/>
        <end position="821"/>
    </location>
</feature>
<name>A0A0K0XV36_9GAMM</name>